<dbReference type="Gene3D" id="3.40.30.10">
    <property type="entry name" value="Glutaredoxin"/>
    <property type="match status" value="1"/>
</dbReference>
<dbReference type="Proteomes" id="UP001396334">
    <property type="component" value="Unassembled WGS sequence"/>
</dbReference>
<accession>A0ABR2RC75</accession>
<organism evidence="3 4">
    <name type="scientific">Hibiscus sabdariffa</name>
    <name type="common">roselle</name>
    <dbReference type="NCBI Taxonomy" id="183260"/>
    <lineage>
        <taxon>Eukaryota</taxon>
        <taxon>Viridiplantae</taxon>
        <taxon>Streptophyta</taxon>
        <taxon>Embryophyta</taxon>
        <taxon>Tracheophyta</taxon>
        <taxon>Spermatophyta</taxon>
        <taxon>Magnoliopsida</taxon>
        <taxon>eudicotyledons</taxon>
        <taxon>Gunneridae</taxon>
        <taxon>Pentapetalae</taxon>
        <taxon>rosids</taxon>
        <taxon>malvids</taxon>
        <taxon>Malvales</taxon>
        <taxon>Malvaceae</taxon>
        <taxon>Malvoideae</taxon>
        <taxon>Hibiscus</taxon>
    </lineage>
</organism>
<dbReference type="EMBL" id="JBBPBN010000024">
    <property type="protein sequence ID" value="KAK9010403.1"/>
    <property type="molecule type" value="Genomic_DNA"/>
</dbReference>
<dbReference type="InterPro" id="IPR002109">
    <property type="entry name" value="Glutaredoxin"/>
</dbReference>
<feature type="domain" description="Glutaredoxin" evidence="2">
    <location>
        <begin position="227"/>
        <end position="294"/>
    </location>
</feature>
<sequence length="418" mass="46674">MGCASSKQVKKEIKREILLNNGGGDYANHVVSLKSSTYGVLKLDNDDQREEDGVPETKRVGRSPPREKPEVINAWELMKDLDEDRFVKRSPKSRVFVREKGVRSPLKSLNQMGSPLKVNKIGGKENKGSPKPKLGVNNPSSLKLSYPVKSARNEGLDLGFSSRRVFSPLFDPELVALYEKELSEEEEQIKMIISPEPQTRKSTKSRDSEAFLQDFEPKCPEGGENAVVVYTTTLGGIRKTFEECNRVRSIIKAYHIQISERDVSMDSGFKEELRRLTGTREVRVPLVFVEGRLIGGVEEIVKLEEEGKLEMLFEGIPVAVPWCKGCGGVRFVMCKQCNGSCKVLGKDLKKIRVLDNSAIATKLFLKFFKHIVIAEFVPQSLDISQACPTILLLNTNTHILLGTGTGTKVFSSCMAKRH</sequence>
<proteinExistence type="predicted"/>
<protein>
    <recommendedName>
        <fullName evidence="2">Glutaredoxin domain-containing protein</fullName>
    </recommendedName>
</protein>
<dbReference type="Pfam" id="PF23733">
    <property type="entry name" value="GRXCR1-2_C"/>
    <property type="match status" value="1"/>
</dbReference>
<dbReference type="PANTHER" id="PTHR45669">
    <property type="entry name" value="GLUTAREDOXIN DOMAIN-CONTAINING CYSTEINE-RICH PROTEIN CG12206-RELATED"/>
    <property type="match status" value="1"/>
</dbReference>
<dbReference type="PROSITE" id="PS51354">
    <property type="entry name" value="GLUTAREDOXIN_2"/>
    <property type="match status" value="1"/>
</dbReference>
<evidence type="ECO:0000313" key="3">
    <source>
        <dbReference type="EMBL" id="KAK9010403.1"/>
    </source>
</evidence>
<gene>
    <name evidence="3" type="ORF">V6N11_036913</name>
</gene>
<keyword evidence="4" id="KW-1185">Reference proteome</keyword>
<dbReference type="Pfam" id="PF00462">
    <property type="entry name" value="Glutaredoxin"/>
    <property type="match status" value="1"/>
</dbReference>
<feature type="region of interest" description="Disordered" evidence="1">
    <location>
        <begin position="107"/>
        <end position="140"/>
    </location>
</feature>
<evidence type="ECO:0000256" key="1">
    <source>
        <dbReference type="SAM" id="MobiDB-lite"/>
    </source>
</evidence>
<feature type="compositionally biased region" description="Basic and acidic residues" evidence="1">
    <location>
        <begin position="43"/>
        <end position="67"/>
    </location>
</feature>
<evidence type="ECO:0000259" key="2">
    <source>
        <dbReference type="Pfam" id="PF00462"/>
    </source>
</evidence>
<evidence type="ECO:0000313" key="4">
    <source>
        <dbReference type="Proteomes" id="UP001396334"/>
    </source>
</evidence>
<reference evidence="3 4" key="1">
    <citation type="journal article" date="2024" name="G3 (Bethesda)">
        <title>Genome assembly of Hibiscus sabdariffa L. provides insights into metabolisms of medicinal natural products.</title>
        <authorList>
            <person name="Kim T."/>
        </authorList>
    </citation>
    <scope>NUCLEOTIDE SEQUENCE [LARGE SCALE GENOMIC DNA]</scope>
    <source>
        <strain evidence="3">TK-2024</strain>
        <tissue evidence="3">Old leaves</tissue>
    </source>
</reference>
<name>A0ABR2RC75_9ROSI</name>
<feature type="region of interest" description="Disordered" evidence="1">
    <location>
        <begin position="42"/>
        <end position="67"/>
    </location>
</feature>
<dbReference type="SUPFAM" id="SSF52833">
    <property type="entry name" value="Thioredoxin-like"/>
    <property type="match status" value="1"/>
</dbReference>
<dbReference type="PANTHER" id="PTHR45669:SF12">
    <property type="entry name" value="EMB|CAB85507.1"/>
    <property type="match status" value="1"/>
</dbReference>
<dbReference type="InterPro" id="IPR036249">
    <property type="entry name" value="Thioredoxin-like_sf"/>
</dbReference>
<comment type="caution">
    <text evidence="3">The sequence shown here is derived from an EMBL/GenBank/DDBJ whole genome shotgun (WGS) entry which is preliminary data.</text>
</comment>